<name>A0A814X3H9_ADIRI</name>
<proteinExistence type="predicted"/>
<evidence type="ECO:0000313" key="1">
    <source>
        <dbReference type="EMBL" id="CAF1210439.1"/>
    </source>
</evidence>
<gene>
    <name evidence="1" type="ORF">XAT740_LOCUS24163</name>
</gene>
<dbReference type="Proteomes" id="UP000663828">
    <property type="component" value="Unassembled WGS sequence"/>
</dbReference>
<reference evidence="1" key="1">
    <citation type="submission" date="2021-02" db="EMBL/GenBank/DDBJ databases">
        <authorList>
            <person name="Nowell W R."/>
        </authorList>
    </citation>
    <scope>NUCLEOTIDE SEQUENCE</scope>
</reference>
<keyword evidence="2" id="KW-1185">Reference proteome</keyword>
<protein>
    <submittedName>
        <fullName evidence="1">Uncharacterized protein</fullName>
    </submittedName>
</protein>
<organism evidence="1 2">
    <name type="scientific">Adineta ricciae</name>
    <name type="common">Rotifer</name>
    <dbReference type="NCBI Taxonomy" id="249248"/>
    <lineage>
        <taxon>Eukaryota</taxon>
        <taxon>Metazoa</taxon>
        <taxon>Spiralia</taxon>
        <taxon>Gnathifera</taxon>
        <taxon>Rotifera</taxon>
        <taxon>Eurotatoria</taxon>
        <taxon>Bdelloidea</taxon>
        <taxon>Adinetida</taxon>
        <taxon>Adinetidae</taxon>
        <taxon>Adineta</taxon>
    </lineage>
</organism>
<dbReference type="EMBL" id="CAJNOR010001857">
    <property type="protein sequence ID" value="CAF1210439.1"/>
    <property type="molecule type" value="Genomic_DNA"/>
</dbReference>
<comment type="caution">
    <text evidence="1">The sequence shown here is derived from an EMBL/GenBank/DDBJ whole genome shotgun (WGS) entry which is preliminary data.</text>
</comment>
<dbReference type="AlphaFoldDB" id="A0A814X3H9"/>
<accession>A0A814X3H9</accession>
<evidence type="ECO:0000313" key="2">
    <source>
        <dbReference type="Proteomes" id="UP000663828"/>
    </source>
</evidence>
<sequence length="251" mass="29041">MNDVCTITRYYGNHDEDLDKLWRFIDQAQIYSSRILIGVNIEKDQTDCIRKYSQQSNIPIDFIPIQPWVGISTPLNILLNHIPIDHLYVLIQSAEIQCTSRHIACLRSHMRDNDDILCVGAALDGHQTSDEKYLSLRGDTSPWNTLAIWNLKKLRRTGFPLCADLVNPSGMEDAITIALQQKLFGGMAKNRALLIRFHENVPWSTQFNYDENRRLKHQVKMNSKNSRTKQLLQMLDIEENQIGVEYLNDRS</sequence>